<feature type="non-terminal residue" evidence="1">
    <location>
        <position position="1"/>
    </location>
</feature>
<protein>
    <submittedName>
        <fullName evidence="1">Uncharacterized protein</fullName>
    </submittedName>
</protein>
<name>A0ABT1CYW9_9PROT</name>
<dbReference type="EMBL" id="JAFIRR010000008">
    <property type="protein sequence ID" value="MCO6414841.1"/>
    <property type="molecule type" value="Genomic_DNA"/>
</dbReference>
<evidence type="ECO:0000313" key="1">
    <source>
        <dbReference type="EMBL" id="MCO6414841.1"/>
    </source>
</evidence>
<proteinExistence type="predicted"/>
<dbReference type="Proteomes" id="UP001523392">
    <property type="component" value="Unassembled WGS sequence"/>
</dbReference>
<evidence type="ECO:0000313" key="2">
    <source>
        <dbReference type="Proteomes" id="UP001523392"/>
    </source>
</evidence>
<sequence length="68" mass="7138">QALAALRAGLRALVLDPSCPAYPALAAAAAECGARLLPARPPALDLGRIDLRRAGGRRLLAQWLVRGR</sequence>
<keyword evidence="2" id="KW-1185">Reference proteome</keyword>
<reference evidence="1 2" key="1">
    <citation type="submission" date="2021-12" db="EMBL/GenBank/DDBJ databases">
        <title>Siccirubricoccus leaddurans sp. nov., a high concentration Zn2+ tolerance bacterium.</title>
        <authorList>
            <person name="Cao Y."/>
        </authorList>
    </citation>
    <scope>NUCLEOTIDE SEQUENCE [LARGE SCALE GENOMIC DNA]</scope>
    <source>
        <strain evidence="1 2">KC 17139</strain>
    </source>
</reference>
<comment type="caution">
    <text evidence="1">The sequence shown here is derived from an EMBL/GenBank/DDBJ whole genome shotgun (WGS) entry which is preliminary data.</text>
</comment>
<gene>
    <name evidence="1" type="ORF">JYK14_01440</name>
</gene>
<accession>A0ABT1CYW9</accession>
<organism evidence="1 2">
    <name type="scientific">Siccirubricoccus soli</name>
    <dbReference type="NCBI Taxonomy" id="2899147"/>
    <lineage>
        <taxon>Bacteria</taxon>
        <taxon>Pseudomonadati</taxon>
        <taxon>Pseudomonadota</taxon>
        <taxon>Alphaproteobacteria</taxon>
        <taxon>Acetobacterales</taxon>
        <taxon>Roseomonadaceae</taxon>
        <taxon>Siccirubricoccus</taxon>
    </lineage>
</organism>